<keyword evidence="3 7" id="KW-0418">Kinase</keyword>
<name>A0A5B9PFX8_9BACT</name>
<dbReference type="AlphaFoldDB" id="A0A5B9PFX8"/>
<dbReference type="EC" id="2.7.11.1" evidence="7"/>
<dbReference type="GO" id="GO:0005524">
    <property type="term" value="F:ATP binding"/>
    <property type="evidence" value="ECO:0007669"/>
    <property type="project" value="UniProtKB-KW"/>
</dbReference>
<dbReference type="CDD" id="cd14014">
    <property type="entry name" value="STKc_PknB_like"/>
    <property type="match status" value="1"/>
</dbReference>
<proteinExistence type="predicted"/>
<feature type="compositionally biased region" description="Low complexity" evidence="5">
    <location>
        <begin position="352"/>
        <end position="370"/>
    </location>
</feature>
<dbReference type="KEGG" id="mff:MFFC18_40360"/>
<feature type="compositionally biased region" description="Polar residues" evidence="5">
    <location>
        <begin position="653"/>
        <end position="664"/>
    </location>
</feature>
<dbReference type="SUPFAM" id="SSF56112">
    <property type="entry name" value="Protein kinase-like (PK-like)"/>
    <property type="match status" value="1"/>
</dbReference>
<dbReference type="GO" id="GO:0004674">
    <property type="term" value="F:protein serine/threonine kinase activity"/>
    <property type="evidence" value="ECO:0007669"/>
    <property type="project" value="UniProtKB-EC"/>
</dbReference>
<dbReference type="OrthoDB" id="6111975at2"/>
<accession>A0A5B9PFX8</accession>
<evidence type="ECO:0000256" key="2">
    <source>
        <dbReference type="ARBA" id="ARBA00022741"/>
    </source>
</evidence>
<dbReference type="Proteomes" id="UP000322214">
    <property type="component" value="Chromosome"/>
</dbReference>
<keyword evidence="2" id="KW-0547">Nucleotide-binding</keyword>
<protein>
    <submittedName>
        <fullName evidence="7">Serine/threonine-protein kinase StkP</fullName>
        <ecNumber evidence="7">2.7.11.1</ecNumber>
    </submittedName>
</protein>
<keyword evidence="1 7" id="KW-0808">Transferase</keyword>
<evidence type="ECO:0000256" key="3">
    <source>
        <dbReference type="ARBA" id="ARBA00022777"/>
    </source>
</evidence>
<dbReference type="InterPro" id="IPR008271">
    <property type="entry name" value="Ser/Thr_kinase_AS"/>
</dbReference>
<evidence type="ECO:0000313" key="7">
    <source>
        <dbReference type="EMBL" id="QEG24120.1"/>
    </source>
</evidence>
<evidence type="ECO:0000256" key="1">
    <source>
        <dbReference type="ARBA" id="ARBA00022679"/>
    </source>
</evidence>
<dbReference type="PANTHER" id="PTHR43289">
    <property type="entry name" value="MITOGEN-ACTIVATED PROTEIN KINASE KINASE KINASE 20-RELATED"/>
    <property type="match status" value="1"/>
</dbReference>
<organism evidence="7 8">
    <name type="scientific">Mariniblastus fucicola</name>
    <dbReference type="NCBI Taxonomy" id="980251"/>
    <lineage>
        <taxon>Bacteria</taxon>
        <taxon>Pseudomonadati</taxon>
        <taxon>Planctomycetota</taxon>
        <taxon>Planctomycetia</taxon>
        <taxon>Pirellulales</taxon>
        <taxon>Pirellulaceae</taxon>
        <taxon>Mariniblastus</taxon>
    </lineage>
</organism>
<feature type="domain" description="Protein kinase" evidence="6">
    <location>
        <begin position="50"/>
        <end position="306"/>
    </location>
</feature>
<evidence type="ECO:0000313" key="8">
    <source>
        <dbReference type="Proteomes" id="UP000322214"/>
    </source>
</evidence>
<dbReference type="Pfam" id="PF00069">
    <property type="entry name" value="Pkinase"/>
    <property type="match status" value="1"/>
</dbReference>
<evidence type="ECO:0000256" key="5">
    <source>
        <dbReference type="SAM" id="MobiDB-lite"/>
    </source>
</evidence>
<dbReference type="Gene3D" id="1.10.510.10">
    <property type="entry name" value="Transferase(Phosphotransferase) domain 1"/>
    <property type="match status" value="1"/>
</dbReference>
<evidence type="ECO:0000259" key="6">
    <source>
        <dbReference type="PROSITE" id="PS50011"/>
    </source>
</evidence>
<dbReference type="InterPro" id="IPR000719">
    <property type="entry name" value="Prot_kinase_dom"/>
</dbReference>
<dbReference type="PANTHER" id="PTHR43289:SF6">
    <property type="entry name" value="SERINE_THREONINE-PROTEIN KINASE NEKL-3"/>
    <property type="match status" value="1"/>
</dbReference>
<keyword evidence="8" id="KW-1185">Reference proteome</keyword>
<dbReference type="InterPro" id="IPR011009">
    <property type="entry name" value="Kinase-like_dom_sf"/>
</dbReference>
<dbReference type="EMBL" id="CP042912">
    <property type="protein sequence ID" value="QEG24120.1"/>
    <property type="molecule type" value="Genomic_DNA"/>
</dbReference>
<feature type="region of interest" description="Disordered" evidence="5">
    <location>
        <begin position="643"/>
        <end position="664"/>
    </location>
</feature>
<gene>
    <name evidence="7" type="primary">stkP_2</name>
    <name evidence="7" type="ORF">MFFC18_40360</name>
</gene>
<dbReference type="PROSITE" id="PS50011">
    <property type="entry name" value="PROTEIN_KINASE_DOM"/>
    <property type="match status" value="1"/>
</dbReference>
<sequence length="664" mass="74097">MDLNLALRLQTFAIRGQPVNDSRAYRRECLQLGGFQFPPHYKFMKKLGPYDFEGTLGRGGMGTVFRGTHRETGELHAVKVLSPVYSHDDHFRGRFESEINALLQLDHPNIVKLISYGQEDGMLYFSMELIEGNSLFQMQKKGHRFNWRECLQIAKDVCQGLRHAHDRGIIHRDLKPGNLLMTQFNSVKITDFGIAKSFGNNQNTGDNILGTMDFMSPEQAKGEPVTFRSDLYSLGAVLYTLLSGRPPFTANSIEESLRNLTRVPAPKIGKAVPSVPKEIEDIIAKLMEKKPEKRVSTALALNHRLEDIEEALKTYSEAKTAETGSLKNPTEDDDEHLTLNIGKDMATITHITDHSTSSGSKGGASSSHAAMPTRADKTVVDSAVVSSDLPESTGRPRSDFHNRVSPMERASASQAEEDPIEARYGKGVLRTLLMLLAVVSLATIGMWTSYQTPSADQLYAEIQSNPPSAVLEQCERFMESYPEDERADIVKRTFEFGKATKYYSQLSNKLEARSNLIGKARLTEIERQFLQIANLAKSNFEAANNSMDAFVRVHDSNPDMSQRDRECVDAAKIFRLKIREDAQRQAKTNLNSIRNAMKRAAEDEPAEAAKTYRSIIALYDSMSEASNPEVRQLVKQAKQLLAKLPLGDAPDDASTSQQEPSDDE</sequence>
<keyword evidence="4" id="KW-0067">ATP-binding</keyword>
<feature type="region of interest" description="Disordered" evidence="5">
    <location>
        <begin position="352"/>
        <end position="418"/>
    </location>
</feature>
<reference evidence="7 8" key="1">
    <citation type="submission" date="2019-08" db="EMBL/GenBank/DDBJ databases">
        <title>Deep-cultivation of Planctomycetes and their phenomic and genomic characterization uncovers novel biology.</title>
        <authorList>
            <person name="Wiegand S."/>
            <person name="Jogler M."/>
            <person name="Boedeker C."/>
            <person name="Pinto D."/>
            <person name="Vollmers J."/>
            <person name="Rivas-Marin E."/>
            <person name="Kohn T."/>
            <person name="Peeters S.H."/>
            <person name="Heuer A."/>
            <person name="Rast P."/>
            <person name="Oberbeckmann S."/>
            <person name="Bunk B."/>
            <person name="Jeske O."/>
            <person name="Meyerdierks A."/>
            <person name="Storesund J.E."/>
            <person name="Kallscheuer N."/>
            <person name="Luecker S."/>
            <person name="Lage O.M."/>
            <person name="Pohl T."/>
            <person name="Merkel B.J."/>
            <person name="Hornburger P."/>
            <person name="Mueller R.-W."/>
            <person name="Bruemmer F."/>
            <person name="Labrenz M."/>
            <person name="Spormann A.M."/>
            <person name="Op den Camp H."/>
            <person name="Overmann J."/>
            <person name="Amann R."/>
            <person name="Jetten M.S.M."/>
            <person name="Mascher T."/>
            <person name="Medema M.H."/>
            <person name="Devos D.P."/>
            <person name="Kaster A.-K."/>
            <person name="Ovreas L."/>
            <person name="Rohde M."/>
            <person name="Galperin M.Y."/>
            <person name="Jogler C."/>
        </authorList>
    </citation>
    <scope>NUCLEOTIDE SEQUENCE [LARGE SCALE GENOMIC DNA]</scope>
    <source>
        <strain evidence="7 8">FC18</strain>
    </source>
</reference>
<dbReference type="SMART" id="SM00220">
    <property type="entry name" value="S_TKc"/>
    <property type="match status" value="1"/>
</dbReference>
<dbReference type="STRING" id="980251.GCA_001642875_02226"/>
<dbReference type="PROSITE" id="PS00108">
    <property type="entry name" value="PROTEIN_KINASE_ST"/>
    <property type="match status" value="1"/>
</dbReference>
<evidence type="ECO:0000256" key="4">
    <source>
        <dbReference type="ARBA" id="ARBA00022840"/>
    </source>
</evidence>